<keyword evidence="12" id="KW-0456">Lyase</keyword>
<evidence type="ECO:0000256" key="5">
    <source>
        <dbReference type="ARBA" id="ARBA00022723"/>
    </source>
</evidence>
<evidence type="ECO:0000256" key="16">
    <source>
        <dbReference type="PROSITE-ProRule" id="PRU00391"/>
    </source>
</evidence>
<evidence type="ECO:0000256" key="14">
    <source>
        <dbReference type="ARBA" id="ARBA00023295"/>
    </source>
</evidence>
<evidence type="ECO:0000256" key="8">
    <source>
        <dbReference type="ARBA" id="ARBA00022801"/>
    </source>
</evidence>
<keyword evidence="5" id="KW-0479">Metal-binding</keyword>
<dbReference type="GO" id="GO:0140078">
    <property type="term" value="F:class I DNA-(apurinic or apyrimidinic site) endonuclease activity"/>
    <property type="evidence" value="ECO:0007669"/>
    <property type="project" value="UniProtKB-EC"/>
</dbReference>
<keyword evidence="6" id="KW-0227">DNA damage</keyword>
<evidence type="ECO:0000259" key="17">
    <source>
        <dbReference type="PROSITE" id="PS51066"/>
    </source>
</evidence>
<keyword evidence="13" id="KW-0511">Multifunctional enzyme</keyword>
<keyword evidence="8" id="KW-0378">Hydrolase</keyword>
<dbReference type="InterPro" id="IPR015886">
    <property type="entry name" value="H2TH_FPG"/>
</dbReference>
<dbReference type="InterPro" id="IPR020629">
    <property type="entry name" value="FPG_Glyclase"/>
</dbReference>
<dbReference type="InterPro" id="IPR012319">
    <property type="entry name" value="FPG_cat"/>
</dbReference>
<dbReference type="GO" id="GO:0006284">
    <property type="term" value="P:base-excision repair"/>
    <property type="evidence" value="ECO:0007669"/>
    <property type="project" value="InterPro"/>
</dbReference>
<dbReference type="GO" id="GO:0008270">
    <property type="term" value="F:zinc ion binding"/>
    <property type="evidence" value="ECO:0007669"/>
    <property type="project" value="UniProtKB-KW"/>
</dbReference>
<dbReference type="Pfam" id="PF06831">
    <property type="entry name" value="H2TH"/>
    <property type="match status" value="1"/>
</dbReference>
<dbReference type="SUPFAM" id="SSF57716">
    <property type="entry name" value="Glucocorticoid receptor-like (DNA-binding domain)"/>
    <property type="match status" value="1"/>
</dbReference>
<dbReference type="GO" id="GO:0003684">
    <property type="term" value="F:damaged DNA binding"/>
    <property type="evidence" value="ECO:0007669"/>
    <property type="project" value="InterPro"/>
</dbReference>
<dbReference type="InterPro" id="IPR035937">
    <property type="entry name" value="FPG_N"/>
</dbReference>
<dbReference type="Pfam" id="PF06827">
    <property type="entry name" value="zf-FPG_IleRS"/>
    <property type="match status" value="1"/>
</dbReference>
<evidence type="ECO:0000256" key="4">
    <source>
        <dbReference type="ARBA" id="ARBA00011245"/>
    </source>
</evidence>
<dbReference type="FunFam" id="1.10.8.50:FF:000003">
    <property type="entry name" value="Formamidopyrimidine-DNA glycosylase"/>
    <property type="match status" value="1"/>
</dbReference>
<accession>A0A1F6LIX2</accession>
<feature type="domain" description="Formamidopyrimidine-DNA glycosylase catalytic" evidence="18">
    <location>
        <begin position="2"/>
        <end position="136"/>
    </location>
</feature>
<comment type="cofactor">
    <cofactor evidence="2">
        <name>Zn(2+)</name>
        <dbReference type="ChEBI" id="CHEBI:29105"/>
    </cofactor>
</comment>
<dbReference type="PROSITE" id="PS51068">
    <property type="entry name" value="FPG_CAT"/>
    <property type="match status" value="1"/>
</dbReference>
<keyword evidence="14" id="KW-0326">Glycosidase</keyword>
<evidence type="ECO:0000256" key="9">
    <source>
        <dbReference type="ARBA" id="ARBA00022833"/>
    </source>
</evidence>
<comment type="catalytic activity">
    <reaction evidence="1">
        <text>Hydrolysis of DNA containing ring-opened 7-methylguanine residues, releasing 2,6-diamino-4-hydroxy-5-(N-methyl)formamidopyrimidine.</text>
        <dbReference type="EC" id="3.2.2.23"/>
    </reaction>
</comment>
<dbReference type="InterPro" id="IPR010979">
    <property type="entry name" value="Ribosomal_uS13-like_H2TH"/>
</dbReference>
<dbReference type="SUPFAM" id="SSF81624">
    <property type="entry name" value="N-terminal domain of MutM-like DNA repair proteins"/>
    <property type="match status" value="1"/>
</dbReference>
<evidence type="ECO:0000256" key="11">
    <source>
        <dbReference type="ARBA" id="ARBA00023204"/>
    </source>
</evidence>
<dbReference type="PROSITE" id="PS51066">
    <property type="entry name" value="ZF_FPG_2"/>
    <property type="match status" value="1"/>
</dbReference>
<dbReference type="EMBL" id="MFPS01000007">
    <property type="protein sequence ID" value="OGH59348.1"/>
    <property type="molecule type" value="Genomic_DNA"/>
</dbReference>
<dbReference type="PANTHER" id="PTHR22993">
    <property type="entry name" value="FORMAMIDOPYRIMIDINE-DNA GLYCOSYLASE"/>
    <property type="match status" value="1"/>
</dbReference>
<evidence type="ECO:0000256" key="3">
    <source>
        <dbReference type="ARBA" id="ARBA00009409"/>
    </source>
</evidence>
<evidence type="ECO:0000313" key="20">
    <source>
        <dbReference type="Proteomes" id="UP000177067"/>
    </source>
</evidence>
<dbReference type="InterPro" id="IPR010663">
    <property type="entry name" value="Znf_FPG/IleRS"/>
</dbReference>
<dbReference type="CDD" id="cd08966">
    <property type="entry name" value="EcFpg-like_N"/>
    <property type="match status" value="1"/>
</dbReference>
<protein>
    <submittedName>
        <fullName evidence="19">Uncharacterized protein</fullName>
    </submittedName>
</protein>
<dbReference type="PROSITE" id="PS01242">
    <property type="entry name" value="ZF_FPG_1"/>
    <property type="match status" value="1"/>
</dbReference>
<evidence type="ECO:0000256" key="15">
    <source>
        <dbReference type="ARBA" id="ARBA00044632"/>
    </source>
</evidence>
<dbReference type="PANTHER" id="PTHR22993:SF9">
    <property type="entry name" value="FORMAMIDOPYRIMIDINE-DNA GLYCOSYLASE"/>
    <property type="match status" value="1"/>
</dbReference>
<evidence type="ECO:0000256" key="10">
    <source>
        <dbReference type="ARBA" id="ARBA00023125"/>
    </source>
</evidence>
<proteinExistence type="inferred from homology"/>
<keyword evidence="9" id="KW-0862">Zinc</keyword>
<dbReference type="Gene3D" id="3.20.190.10">
    <property type="entry name" value="MutM-like, N-terminal"/>
    <property type="match status" value="1"/>
</dbReference>
<dbReference type="SMART" id="SM01232">
    <property type="entry name" value="H2TH"/>
    <property type="match status" value="1"/>
</dbReference>
<organism evidence="19 20">
    <name type="scientific">Candidatus Magasanikbacteria bacterium RIFCSPHIGHO2_01_FULL_33_34</name>
    <dbReference type="NCBI Taxonomy" id="1798671"/>
    <lineage>
        <taxon>Bacteria</taxon>
        <taxon>Candidatus Magasanikiibacteriota</taxon>
    </lineage>
</organism>
<evidence type="ECO:0000256" key="6">
    <source>
        <dbReference type="ARBA" id="ARBA00022763"/>
    </source>
</evidence>
<dbReference type="Gene3D" id="1.10.8.50">
    <property type="match status" value="1"/>
</dbReference>
<feature type="domain" description="FPG-type" evidence="17">
    <location>
        <begin position="259"/>
        <end position="293"/>
    </location>
</feature>
<comment type="catalytic activity">
    <reaction evidence="15">
        <text>2'-deoxyribonucleotide-(2'-deoxyribose 5'-phosphate)-2'-deoxyribonucleotide-DNA = a 3'-end 2'-deoxyribonucleotide-(2,3-dehydro-2,3-deoxyribose 5'-phosphate)-DNA + a 5'-end 5'-phospho-2'-deoxyribonucleoside-DNA + H(+)</text>
        <dbReference type="Rhea" id="RHEA:66592"/>
        <dbReference type="Rhea" id="RHEA-COMP:13180"/>
        <dbReference type="Rhea" id="RHEA-COMP:16897"/>
        <dbReference type="Rhea" id="RHEA-COMP:17067"/>
        <dbReference type="ChEBI" id="CHEBI:15378"/>
        <dbReference type="ChEBI" id="CHEBI:136412"/>
        <dbReference type="ChEBI" id="CHEBI:157695"/>
        <dbReference type="ChEBI" id="CHEBI:167181"/>
        <dbReference type="EC" id="4.2.99.18"/>
    </reaction>
</comment>
<evidence type="ECO:0000259" key="18">
    <source>
        <dbReference type="PROSITE" id="PS51068"/>
    </source>
</evidence>
<comment type="similarity">
    <text evidence="3">Belongs to the FPG family.</text>
</comment>
<evidence type="ECO:0000256" key="13">
    <source>
        <dbReference type="ARBA" id="ARBA00023268"/>
    </source>
</evidence>
<name>A0A1F6LIX2_9BACT</name>
<evidence type="ECO:0000256" key="12">
    <source>
        <dbReference type="ARBA" id="ARBA00023239"/>
    </source>
</evidence>
<sequence>MPELPEVETIRRDLQKKIINKKIVNIDILNKKTVQGSKQSFLNILKNNKIINIGRIGKLIIFELADEKNFLFVHLKMTGQLIYVQGNIVVAGGHSEEWGKKPNITNELERVDKYARVIITFRDKSKLYFNDMRVFGYMKVGSKAVRESIVSNFGIEPFTENFTLNNFENIFKNKRISLKAILLNQKLIAGIGNIYVDEICFVSGVRPDKSVVNLNKNEIEMLYKHIEIVLKKAVENRGTTFNNYVDADGKKGNYVKYLQVYGRGGQECKKCKNILLKIRLSGRGTVFCENCQK</sequence>
<keyword evidence="7 16" id="KW-0863">Zinc-finger</keyword>
<dbReference type="Proteomes" id="UP000177067">
    <property type="component" value="Unassembled WGS sequence"/>
</dbReference>
<evidence type="ECO:0000256" key="2">
    <source>
        <dbReference type="ARBA" id="ARBA00001947"/>
    </source>
</evidence>
<evidence type="ECO:0000256" key="1">
    <source>
        <dbReference type="ARBA" id="ARBA00001668"/>
    </source>
</evidence>
<keyword evidence="10" id="KW-0238">DNA-binding</keyword>
<dbReference type="GO" id="GO:0034039">
    <property type="term" value="F:8-oxo-7,8-dihydroguanine DNA N-glycosylase activity"/>
    <property type="evidence" value="ECO:0007669"/>
    <property type="project" value="TreeGrafter"/>
</dbReference>
<dbReference type="NCBIfam" id="NF002211">
    <property type="entry name" value="PRK01103.1"/>
    <property type="match status" value="1"/>
</dbReference>
<dbReference type="InterPro" id="IPR000214">
    <property type="entry name" value="Znf_DNA_glyclase/AP_lyase"/>
</dbReference>
<gene>
    <name evidence="19" type="ORF">A2725_00775</name>
</gene>
<reference evidence="19 20" key="1">
    <citation type="journal article" date="2016" name="Nat. Commun.">
        <title>Thousands of microbial genomes shed light on interconnected biogeochemical processes in an aquifer system.</title>
        <authorList>
            <person name="Anantharaman K."/>
            <person name="Brown C.T."/>
            <person name="Hug L.A."/>
            <person name="Sharon I."/>
            <person name="Castelle C.J."/>
            <person name="Probst A.J."/>
            <person name="Thomas B.C."/>
            <person name="Singh A."/>
            <person name="Wilkins M.J."/>
            <person name="Karaoz U."/>
            <person name="Brodie E.L."/>
            <person name="Williams K.H."/>
            <person name="Hubbard S.S."/>
            <person name="Banfield J.F."/>
        </authorList>
    </citation>
    <scope>NUCLEOTIDE SEQUENCE [LARGE SCALE GENOMIC DNA]</scope>
</reference>
<evidence type="ECO:0000256" key="7">
    <source>
        <dbReference type="ARBA" id="ARBA00022771"/>
    </source>
</evidence>
<keyword evidence="11" id="KW-0234">DNA repair</keyword>
<dbReference type="SMART" id="SM00898">
    <property type="entry name" value="Fapy_DNA_glyco"/>
    <property type="match status" value="1"/>
</dbReference>
<dbReference type="SUPFAM" id="SSF46946">
    <property type="entry name" value="S13-like H2TH domain"/>
    <property type="match status" value="1"/>
</dbReference>
<dbReference type="AlphaFoldDB" id="A0A1F6LIX2"/>
<evidence type="ECO:0000313" key="19">
    <source>
        <dbReference type="EMBL" id="OGH59348.1"/>
    </source>
</evidence>
<dbReference type="InterPro" id="IPR015887">
    <property type="entry name" value="DNA_glyclase_Znf_dom_DNA_BS"/>
</dbReference>
<dbReference type="Pfam" id="PF01149">
    <property type="entry name" value="Fapy_DNA_glyco"/>
    <property type="match status" value="1"/>
</dbReference>
<comment type="subunit">
    <text evidence="4">Monomer.</text>
</comment>
<comment type="caution">
    <text evidence="19">The sequence shown here is derived from an EMBL/GenBank/DDBJ whole genome shotgun (WGS) entry which is preliminary data.</text>
</comment>